<protein>
    <recommendedName>
        <fullName evidence="6">Alpha-galactosidase</fullName>
        <ecNumber evidence="6">3.2.1.22</ecNumber>
    </recommendedName>
    <alternativeName>
        <fullName evidence="6">Melibiase</fullName>
    </alternativeName>
</protein>
<dbReference type="AlphaFoldDB" id="A0A146G109"/>
<evidence type="ECO:0000256" key="1">
    <source>
        <dbReference type="ARBA" id="ARBA00009743"/>
    </source>
</evidence>
<dbReference type="Gene3D" id="2.60.40.1180">
    <property type="entry name" value="Golgi alpha-mannosidase II"/>
    <property type="match status" value="1"/>
</dbReference>
<dbReference type="InterPro" id="IPR002241">
    <property type="entry name" value="Glyco_hydro_27"/>
</dbReference>
<dbReference type="EC" id="3.2.1.22" evidence="6"/>
<comment type="similarity">
    <text evidence="1 6">Belongs to the glycosyl hydrolase 27 family.</text>
</comment>
<evidence type="ECO:0000256" key="6">
    <source>
        <dbReference type="RuleBase" id="RU361168"/>
    </source>
</evidence>
<dbReference type="SUPFAM" id="SSF49313">
    <property type="entry name" value="Cadherin-like"/>
    <property type="match status" value="1"/>
</dbReference>
<dbReference type="InterPro" id="IPR015919">
    <property type="entry name" value="Cadherin-like_sf"/>
</dbReference>
<dbReference type="InterPro" id="IPR013785">
    <property type="entry name" value="Aldolase_TIM"/>
</dbReference>
<dbReference type="PANTHER" id="PTHR11452">
    <property type="entry name" value="ALPHA-GALACTOSIDASE/ALPHA-N-ACETYLGALACTOSAMINIDASE"/>
    <property type="match status" value="1"/>
</dbReference>
<dbReference type="EMBL" id="BDCO01000001">
    <property type="protein sequence ID" value="GAT31569.1"/>
    <property type="molecule type" value="Genomic_DNA"/>
</dbReference>
<proteinExistence type="inferred from homology"/>
<evidence type="ECO:0000313" key="9">
    <source>
        <dbReference type="EMBL" id="GAT31569.1"/>
    </source>
</evidence>
<dbReference type="GO" id="GO:0016020">
    <property type="term" value="C:membrane"/>
    <property type="evidence" value="ECO:0007669"/>
    <property type="project" value="InterPro"/>
</dbReference>
<keyword evidence="4 6" id="KW-1015">Disulfide bond</keyword>
<name>A0A146G109_TERSA</name>
<dbReference type="InterPro" id="IPR013783">
    <property type="entry name" value="Ig-like_fold"/>
</dbReference>
<dbReference type="OrthoDB" id="9807519at2"/>
<dbReference type="PANTHER" id="PTHR11452:SF75">
    <property type="entry name" value="ALPHA-GALACTOSIDASE MEL1"/>
    <property type="match status" value="1"/>
</dbReference>
<feature type="chain" id="PRO_5007524297" description="Alpha-galactosidase" evidence="7">
    <location>
        <begin position="24"/>
        <end position="527"/>
    </location>
</feature>
<accession>A0A146G109</accession>
<dbReference type="STRING" id="690879.TSACC_1120"/>
<keyword evidence="2 7" id="KW-0732">Signal</keyword>
<dbReference type="InterPro" id="IPR041233">
    <property type="entry name" value="Melibiase_C"/>
</dbReference>
<dbReference type="FunFam" id="2.60.40.1180:FF:000008">
    <property type="entry name" value="Alpha-galactosidase"/>
    <property type="match status" value="1"/>
</dbReference>
<organism evidence="9 10">
    <name type="scientific">Terrimicrobium sacchariphilum</name>
    <dbReference type="NCBI Taxonomy" id="690879"/>
    <lineage>
        <taxon>Bacteria</taxon>
        <taxon>Pseudomonadati</taxon>
        <taxon>Verrucomicrobiota</taxon>
        <taxon>Terrimicrobiia</taxon>
        <taxon>Terrimicrobiales</taxon>
        <taxon>Terrimicrobiaceae</taxon>
        <taxon>Terrimicrobium</taxon>
    </lineage>
</organism>
<dbReference type="InterPro" id="IPR017853">
    <property type="entry name" value="GH"/>
</dbReference>
<keyword evidence="10" id="KW-1185">Reference proteome</keyword>
<feature type="domain" description="Alpha galactosidase C-terminal" evidence="8">
    <location>
        <begin position="449"/>
        <end position="523"/>
    </location>
</feature>
<evidence type="ECO:0000259" key="8">
    <source>
        <dbReference type="Pfam" id="PF17801"/>
    </source>
</evidence>
<gene>
    <name evidence="9" type="ORF">TSACC_1120</name>
</gene>
<sequence>MRRAFIALVSAISVFLSPSLTIASENGPSPGNGMILTPRPGPTPRLNGPSVFGVRPGSPVLYTIPATGERPIAFSADNLPPGLALDASNGFITGTLKEKGEYRLTLHATNRLGSARKAFRIIVGDTIALTPPMGWNSWNCWGASVSQEKVLSSARALVEKGLRDHGWSYINIDDGWQGKRGGVFNGIQANPKFPDISELADDIHRMGLRFGIYSTPWNVTYAGHIGSYADHEDGSYTWISSGQHNENFKINRNGNKPDDVGKKEEIDGSHSFVLNDVSQWAAWGVDFLKYDWHVIDVPRVKEMHDALAAASRDIVYSLSNSAPVEEAANFARYSNLWRTTGDIEDSWKSMSTIGFNQDQWAPYSGPGHWNDPDMLIVGHVGWGNPHPTTLTPDEQYTHISLWSLLAAPLLIGCDLSALDDFTLSLLTNDEVIEVNQDPLGKQGICVAKDGDLRVYVKPLEDGSLAVGLFNLGAQNAEVTASWADLKISGRQRVRNLWTQKDIGTYEDSFRSSVASHGVVFLRLFPEE</sequence>
<dbReference type="GO" id="GO:0005975">
    <property type="term" value="P:carbohydrate metabolic process"/>
    <property type="evidence" value="ECO:0007669"/>
    <property type="project" value="InterPro"/>
</dbReference>
<dbReference type="GO" id="GO:0005509">
    <property type="term" value="F:calcium ion binding"/>
    <property type="evidence" value="ECO:0007669"/>
    <property type="project" value="InterPro"/>
</dbReference>
<dbReference type="GO" id="GO:0004557">
    <property type="term" value="F:alpha-galactosidase activity"/>
    <property type="evidence" value="ECO:0007669"/>
    <property type="project" value="UniProtKB-EC"/>
</dbReference>
<comment type="catalytic activity">
    <reaction evidence="6">
        <text>Hydrolysis of terminal, non-reducing alpha-D-galactose residues in alpha-D-galactosides, including galactose oligosaccharides, galactomannans and galactolipids.</text>
        <dbReference type="EC" id="3.2.1.22"/>
    </reaction>
</comment>
<dbReference type="Gene3D" id="2.60.40.10">
    <property type="entry name" value="Immunoglobulins"/>
    <property type="match status" value="1"/>
</dbReference>
<reference evidence="10" key="1">
    <citation type="journal article" date="2017" name="Genome Announc.">
        <title>Draft Genome Sequence of Terrimicrobium sacchariphilum NM-5T, a Facultative Anaerobic Soil Bacterium of the Class Spartobacteria.</title>
        <authorList>
            <person name="Qiu Y.L."/>
            <person name="Tourlousse D.M."/>
            <person name="Matsuura N."/>
            <person name="Ohashi A."/>
            <person name="Sekiguchi Y."/>
        </authorList>
    </citation>
    <scope>NUCLEOTIDE SEQUENCE [LARGE SCALE GENOMIC DNA]</scope>
    <source>
        <strain evidence="10">NM-5</strain>
    </source>
</reference>
<dbReference type="InterPro" id="IPR013780">
    <property type="entry name" value="Glyco_hydro_b"/>
</dbReference>
<dbReference type="PRINTS" id="PR00740">
    <property type="entry name" value="GLHYDRLASE27"/>
</dbReference>
<dbReference type="CDD" id="cd14792">
    <property type="entry name" value="GH27"/>
    <property type="match status" value="1"/>
</dbReference>
<evidence type="ECO:0000256" key="7">
    <source>
        <dbReference type="SAM" id="SignalP"/>
    </source>
</evidence>
<evidence type="ECO:0000256" key="3">
    <source>
        <dbReference type="ARBA" id="ARBA00022801"/>
    </source>
</evidence>
<comment type="caution">
    <text evidence="9">The sequence shown here is derived from an EMBL/GenBank/DDBJ whole genome shotgun (WGS) entry which is preliminary data.</text>
</comment>
<evidence type="ECO:0000256" key="5">
    <source>
        <dbReference type="ARBA" id="ARBA00023295"/>
    </source>
</evidence>
<feature type="signal peptide" evidence="7">
    <location>
        <begin position="1"/>
        <end position="23"/>
    </location>
</feature>
<dbReference type="Pfam" id="PF17801">
    <property type="entry name" value="Melibiase_C"/>
    <property type="match status" value="1"/>
</dbReference>
<dbReference type="SUPFAM" id="SSF51445">
    <property type="entry name" value="(Trans)glycosidases"/>
    <property type="match status" value="1"/>
</dbReference>
<keyword evidence="5 6" id="KW-0326">Glycosidase</keyword>
<dbReference type="Pfam" id="PF16499">
    <property type="entry name" value="Melibiase_2"/>
    <property type="match status" value="2"/>
</dbReference>
<dbReference type="Proteomes" id="UP000076023">
    <property type="component" value="Unassembled WGS sequence"/>
</dbReference>
<evidence type="ECO:0000313" key="10">
    <source>
        <dbReference type="Proteomes" id="UP000076023"/>
    </source>
</evidence>
<keyword evidence="3 6" id="KW-0378">Hydrolase</keyword>
<dbReference type="SUPFAM" id="SSF51011">
    <property type="entry name" value="Glycosyl hydrolase domain"/>
    <property type="match status" value="1"/>
</dbReference>
<dbReference type="Pfam" id="PF05345">
    <property type="entry name" value="He_PIG"/>
    <property type="match status" value="1"/>
</dbReference>
<evidence type="ECO:0000256" key="4">
    <source>
        <dbReference type="ARBA" id="ARBA00023157"/>
    </source>
</evidence>
<dbReference type="InParanoid" id="A0A146G109"/>
<dbReference type="Gene3D" id="3.20.20.70">
    <property type="entry name" value="Aldolase class I"/>
    <property type="match status" value="1"/>
</dbReference>
<evidence type="ECO:0000256" key="2">
    <source>
        <dbReference type="ARBA" id="ARBA00022729"/>
    </source>
</evidence>